<accession>A0ACB9AAC7</accession>
<evidence type="ECO:0000313" key="1">
    <source>
        <dbReference type="EMBL" id="KAI3706696.1"/>
    </source>
</evidence>
<proteinExistence type="predicted"/>
<protein>
    <submittedName>
        <fullName evidence="1">Uncharacterized protein</fullName>
    </submittedName>
</protein>
<name>A0ACB9AAC7_ARCLA</name>
<keyword evidence="2" id="KW-1185">Reference proteome</keyword>
<dbReference type="Proteomes" id="UP001055879">
    <property type="component" value="Linkage Group LG08"/>
</dbReference>
<evidence type="ECO:0000313" key="2">
    <source>
        <dbReference type="Proteomes" id="UP001055879"/>
    </source>
</evidence>
<comment type="caution">
    <text evidence="1">The sequence shown here is derived from an EMBL/GenBank/DDBJ whole genome shotgun (WGS) entry which is preliminary data.</text>
</comment>
<organism evidence="1 2">
    <name type="scientific">Arctium lappa</name>
    <name type="common">Greater burdock</name>
    <name type="synonym">Lappa major</name>
    <dbReference type="NCBI Taxonomy" id="4217"/>
    <lineage>
        <taxon>Eukaryota</taxon>
        <taxon>Viridiplantae</taxon>
        <taxon>Streptophyta</taxon>
        <taxon>Embryophyta</taxon>
        <taxon>Tracheophyta</taxon>
        <taxon>Spermatophyta</taxon>
        <taxon>Magnoliopsida</taxon>
        <taxon>eudicotyledons</taxon>
        <taxon>Gunneridae</taxon>
        <taxon>Pentapetalae</taxon>
        <taxon>asterids</taxon>
        <taxon>campanulids</taxon>
        <taxon>Asterales</taxon>
        <taxon>Asteraceae</taxon>
        <taxon>Carduoideae</taxon>
        <taxon>Cardueae</taxon>
        <taxon>Arctiinae</taxon>
        <taxon>Arctium</taxon>
    </lineage>
</organism>
<reference evidence="1 2" key="2">
    <citation type="journal article" date="2022" name="Mol. Ecol. Resour.">
        <title>The genomes of chicory, endive, great burdock and yacon provide insights into Asteraceae paleo-polyploidization history and plant inulin production.</title>
        <authorList>
            <person name="Fan W."/>
            <person name="Wang S."/>
            <person name="Wang H."/>
            <person name="Wang A."/>
            <person name="Jiang F."/>
            <person name="Liu H."/>
            <person name="Zhao H."/>
            <person name="Xu D."/>
            <person name="Zhang Y."/>
        </authorList>
    </citation>
    <scope>NUCLEOTIDE SEQUENCE [LARGE SCALE GENOMIC DNA]</scope>
    <source>
        <strain evidence="2">cv. Niubang</strain>
    </source>
</reference>
<gene>
    <name evidence="1" type="ORF">L6452_24615</name>
</gene>
<reference evidence="2" key="1">
    <citation type="journal article" date="2022" name="Mol. Ecol. Resour.">
        <title>The genomes of chicory, endive, great burdock and yacon provide insights into Asteraceae palaeo-polyploidization history and plant inulin production.</title>
        <authorList>
            <person name="Fan W."/>
            <person name="Wang S."/>
            <person name="Wang H."/>
            <person name="Wang A."/>
            <person name="Jiang F."/>
            <person name="Liu H."/>
            <person name="Zhao H."/>
            <person name="Xu D."/>
            <person name="Zhang Y."/>
        </authorList>
    </citation>
    <scope>NUCLEOTIDE SEQUENCE [LARGE SCALE GENOMIC DNA]</scope>
    <source>
        <strain evidence="2">cv. Niubang</strain>
    </source>
</reference>
<sequence>MSSPPKTLHFAVFPLPAQGHMVPMIDIARILAHHGCTITIITTPVNANRFNSVIERAIEHKLDIRVVELELRLADVGLPEGCESLDMLSSADPWFKLLGAIDMLEEPAEQVLRGLSPAPDCIISDNFIPWTTDVARRLNIPRLVFHGPGCFSILCMHIATSTNMFDGIESDSQPFVLPGLPHRIEVTKLQAFGNSKPNTAKPRDPDTSEAKTYIERVREGEKAAYGILVNSFKELEPEYAQELAKAKDKKVWCIGPVSLFNKSDLDIAERGNKATINEHDCLKWLEGREPGSVVYVCLGTLTHTSTEQIIELGSGLEMTGVPFVWCIRNKTEELAKWFSESGFVERVGDQGLIIYGWAPQVLILSHRAIGGFLTHCGWNSTLEAICSGVPMVTWPHFADQFYNEKFIVQVLKIGVRIGVEIPVVMGGQDTIETLVKKEEVKVAIECLMNGGDEGEERRKRARELAETAKRAMNDGGSSILNMTSMIQDITEQLAVNE</sequence>
<dbReference type="EMBL" id="CM042054">
    <property type="protein sequence ID" value="KAI3706696.1"/>
    <property type="molecule type" value="Genomic_DNA"/>
</dbReference>